<accession>A0ACB8NXN9</accession>
<gene>
    <name evidence="1" type="ORF">KPL71_001416</name>
</gene>
<dbReference type="Proteomes" id="UP000829398">
    <property type="component" value="Chromosome 1"/>
</dbReference>
<evidence type="ECO:0000313" key="1">
    <source>
        <dbReference type="EMBL" id="KAH9802506.1"/>
    </source>
</evidence>
<reference evidence="2" key="1">
    <citation type="journal article" date="2023" name="Hortic. Res.">
        <title>A chromosome-level phased genome enabling allele-level studies in sweet orange: a case study on citrus Huanglongbing tolerance.</title>
        <authorList>
            <person name="Wu B."/>
            <person name="Yu Q."/>
            <person name="Deng Z."/>
            <person name="Duan Y."/>
            <person name="Luo F."/>
            <person name="Gmitter F. Jr."/>
        </authorList>
    </citation>
    <scope>NUCLEOTIDE SEQUENCE [LARGE SCALE GENOMIC DNA]</scope>
    <source>
        <strain evidence="2">cv. Valencia</strain>
    </source>
</reference>
<dbReference type="EMBL" id="CM039170">
    <property type="protein sequence ID" value="KAH9802506.1"/>
    <property type="molecule type" value="Genomic_DNA"/>
</dbReference>
<name>A0ACB8NXN9_CITSI</name>
<keyword evidence="2" id="KW-1185">Reference proteome</keyword>
<organism evidence="1 2">
    <name type="scientific">Citrus sinensis</name>
    <name type="common">Sweet orange</name>
    <name type="synonym">Citrus aurantium var. sinensis</name>
    <dbReference type="NCBI Taxonomy" id="2711"/>
    <lineage>
        <taxon>Eukaryota</taxon>
        <taxon>Viridiplantae</taxon>
        <taxon>Streptophyta</taxon>
        <taxon>Embryophyta</taxon>
        <taxon>Tracheophyta</taxon>
        <taxon>Spermatophyta</taxon>
        <taxon>Magnoliopsida</taxon>
        <taxon>eudicotyledons</taxon>
        <taxon>Gunneridae</taxon>
        <taxon>Pentapetalae</taxon>
        <taxon>rosids</taxon>
        <taxon>malvids</taxon>
        <taxon>Sapindales</taxon>
        <taxon>Rutaceae</taxon>
        <taxon>Aurantioideae</taxon>
        <taxon>Citrus</taxon>
    </lineage>
</organism>
<protein>
    <submittedName>
        <fullName evidence="1">DDE Tnp4 domain-containing protein</fullName>
    </submittedName>
</protein>
<sequence length="365" mass="43287">MDMGRKFSFIMWQMKLRFMFIVMYFLLMMLIRRHNERKMIRSRKFQFHATRLQYLDSIIGNSDIQCVNQLRMDRRTFGLLCELLRSRGLKATGSLVVEEQVCMFLHTLSHHVKNHTIGSRFFRSGETVSRYFNSVLNGVIRLHDVLLRVPYPVPENCTDERWKWFKNCLGALDGTYIRVRVPENDKPRYRTRKGEIATNVLGVCSQDMKFIFVMPRWEGYYYLVDAGYTNAEGFLAPYRGTRYHLSEWRDGFAPRNKEEFYNMKHSSARNVIEQCFGLLKMRWAILRSPSFYPIKTQCRIITACCLLHNLIRREISVDPMEHELIDLPNNEVEDNDSISSIEASDQWTSWRNDLATTMYNNWLGN</sequence>
<comment type="caution">
    <text evidence="1">The sequence shown here is derived from an EMBL/GenBank/DDBJ whole genome shotgun (WGS) entry which is preliminary data.</text>
</comment>
<proteinExistence type="predicted"/>
<evidence type="ECO:0000313" key="2">
    <source>
        <dbReference type="Proteomes" id="UP000829398"/>
    </source>
</evidence>